<feature type="binding site" evidence="8">
    <location>
        <position position="75"/>
    </location>
    <ligand>
        <name>iron-sulfur cluster</name>
        <dbReference type="ChEBI" id="CHEBI:30408"/>
    </ligand>
</feature>
<keyword evidence="4 8" id="KW-0411">Iron-sulfur</keyword>
<evidence type="ECO:0000256" key="2">
    <source>
        <dbReference type="ARBA" id="ARBA00022723"/>
    </source>
</evidence>
<comment type="similarity">
    <text evidence="8">Belongs to the FeoC family.</text>
</comment>
<dbReference type="InterPro" id="IPR036388">
    <property type="entry name" value="WH-like_DNA-bd_sf"/>
</dbReference>
<dbReference type="SUPFAM" id="SSF46785">
    <property type="entry name" value="Winged helix' DNA-binding domain"/>
    <property type="match status" value="1"/>
</dbReference>
<keyword evidence="2 8" id="KW-0479">Metal-binding</keyword>
<evidence type="ECO:0000256" key="4">
    <source>
        <dbReference type="ARBA" id="ARBA00023014"/>
    </source>
</evidence>
<feature type="binding site" evidence="8">
    <location>
        <position position="84"/>
    </location>
    <ligand>
        <name>iron-sulfur cluster</name>
        <dbReference type="ChEBI" id="CHEBI:30408"/>
    </ligand>
</feature>
<dbReference type="HAMAP" id="MF_01586">
    <property type="entry name" value="FeoC"/>
    <property type="match status" value="1"/>
</dbReference>
<feature type="binding site" evidence="8">
    <location>
        <position position="78"/>
    </location>
    <ligand>
        <name>iron-sulfur cluster</name>
        <dbReference type="ChEBI" id="CHEBI:30408"/>
    </ligand>
</feature>
<evidence type="ECO:0000313" key="11">
    <source>
        <dbReference type="Proteomes" id="UP000183316"/>
    </source>
</evidence>
<dbReference type="NCBIfam" id="NF011960">
    <property type="entry name" value="PRK15431.1"/>
    <property type="match status" value="1"/>
</dbReference>
<organism evidence="10 11">
    <name type="scientific">Escherichia coli O25b:H4</name>
    <dbReference type="NCBI Taxonomy" id="941280"/>
    <lineage>
        <taxon>Bacteria</taxon>
        <taxon>Pseudomonadati</taxon>
        <taxon>Pseudomonadota</taxon>
        <taxon>Gammaproteobacteria</taxon>
        <taxon>Enterobacterales</taxon>
        <taxon>Enterobacteriaceae</taxon>
        <taxon>Escherichia</taxon>
    </lineage>
</organism>
<evidence type="ECO:0000256" key="1">
    <source>
        <dbReference type="ARBA" id="ARBA00022491"/>
    </source>
</evidence>
<keyword evidence="5 8" id="KW-0805">Transcription regulation</keyword>
<dbReference type="GO" id="GO:0005506">
    <property type="term" value="F:iron ion binding"/>
    <property type="evidence" value="ECO:0007669"/>
    <property type="project" value="UniProtKB-UniRule"/>
</dbReference>
<evidence type="ECO:0000256" key="3">
    <source>
        <dbReference type="ARBA" id="ARBA00023004"/>
    </source>
</evidence>
<evidence type="ECO:0000256" key="7">
    <source>
        <dbReference type="ARBA" id="ARBA00023163"/>
    </source>
</evidence>
<dbReference type="InterPro" id="IPR023732">
    <property type="entry name" value="FeoC"/>
</dbReference>
<dbReference type="PATRIC" id="fig|941280.3.peg.2608"/>
<keyword evidence="7 8" id="KW-0804">Transcription</keyword>
<accession>A0A192CEE6</accession>
<dbReference type="Proteomes" id="UP000183316">
    <property type="component" value="Chromosome"/>
</dbReference>
<keyword evidence="1 8" id="KW-0678">Repressor</keyword>
<dbReference type="Pfam" id="PF09012">
    <property type="entry name" value="FeoC"/>
    <property type="match status" value="1"/>
</dbReference>
<keyword evidence="6 8" id="KW-0238">DNA-binding</keyword>
<sequence>MRPVPLAIATKDTTMASLIQVRDLLALRGRMEAAQISQTLNTPQPMINAMLKQLESMGKAVRIQEEPDGCLSGSCKSCPEGKACLHEWWALR</sequence>
<comment type="function">
    <text evidence="8">May function as a transcriptional regulator that controls feoABC expression.</text>
</comment>
<evidence type="ECO:0000256" key="6">
    <source>
        <dbReference type="ARBA" id="ARBA00023125"/>
    </source>
</evidence>
<dbReference type="EMBL" id="CP015085">
    <property type="protein sequence ID" value="ANK03894.1"/>
    <property type="molecule type" value="Genomic_DNA"/>
</dbReference>
<evidence type="ECO:0000259" key="9">
    <source>
        <dbReference type="Pfam" id="PF09012"/>
    </source>
</evidence>
<dbReference type="InterPro" id="IPR036390">
    <property type="entry name" value="WH_DNA-bd_sf"/>
</dbReference>
<dbReference type="InterPro" id="IPR015102">
    <property type="entry name" value="Tscrpt_reg_HTH_FeoC"/>
</dbReference>
<dbReference type="GO" id="GO:0051536">
    <property type="term" value="F:iron-sulfur cluster binding"/>
    <property type="evidence" value="ECO:0007669"/>
    <property type="project" value="UniProtKB-KW"/>
</dbReference>
<name>A0A192CEE6_ECO25</name>
<evidence type="ECO:0000256" key="5">
    <source>
        <dbReference type="ARBA" id="ARBA00023015"/>
    </source>
</evidence>
<evidence type="ECO:0000256" key="8">
    <source>
        <dbReference type="HAMAP-Rule" id="MF_01586"/>
    </source>
</evidence>
<reference evidence="10 11" key="1">
    <citation type="submission" date="2016-03" db="EMBL/GenBank/DDBJ databases">
        <title>Genome Sequence and Comparative Pathogenic Determinants of Uropathogenic Escherichia coli O25b:H4, a Clinical Isolate from Saudi Arabia.</title>
        <authorList>
            <person name="Alyamani E.A.J."/>
            <person name="Khiyami M.A."/>
            <person name="Booq R.Y."/>
            <person name="Bahwerth F.S."/>
            <person name="Vaisvil B."/>
            <person name="Schmitt D.P."/>
            <person name="Kapatral V."/>
        </authorList>
    </citation>
    <scope>NUCLEOTIDE SEQUENCE [LARGE SCALE GENOMIC DNA]</scope>
    <source>
        <strain evidence="10 11">O25b:H4</strain>
    </source>
</reference>
<gene>
    <name evidence="8" type="primary">feoC</name>
    <name evidence="10" type="ORF">WLH_02633</name>
</gene>
<proteinExistence type="inferred from homology"/>
<keyword evidence="3 8" id="KW-0408">Iron</keyword>
<feature type="domain" description="Transcriptional regulator HTH-type FeoC" evidence="9">
    <location>
        <begin position="17"/>
        <end position="83"/>
    </location>
</feature>
<feature type="binding site" evidence="8">
    <location>
        <position position="70"/>
    </location>
    <ligand>
        <name>iron-sulfur cluster</name>
        <dbReference type="ChEBI" id="CHEBI:30408"/>
    </ligand>
</feature>
<dbReference type="GO" id="GO:0003677">
    <property type="term" value="F:DNA binding"/>
    <property type="evidence" value="ECO:0007669"/>
    <property type="project" value="UniProtKB-KW"/>
</dbReference>
<evidence type="ECO:0000313" key="10">
    <source>
        <dbReference type="EMBL" id="ANK03894.1"/>
    </source>
</evidence>
<dbReference type="Gene3D" id="1.10.10.10">
    <property type="entry name" value="Winged helix-like DNA-binding domain superfamily/Winged helix DNA-binding domain"/>
    <property type="match status" value="1"/>
</dbReference>
<dbReference type="AlphaFoldDB" id="A0A192CEE6"/>
<protein>
    <recommendedName>
        <fullName evidence="8">Probable [Fe-S]-dependent transcriptional repressor</fullName>
    </recommendedName>
</protein>